<evidence type="ECO:0000256" key="2">
    <source>
        <dbReference type="SAM" id="Phobius"/>
    </source>
</evidence>
<gene>
    <name evidence="4" type="ORF">NG895_09395</name>
</gene>
<keyword evidence="2" id="KW-0472">Membrane</keyword>
<dbReference type="InterPro" id="IPR059113">
    <property type="entry name" value="Znf_ribbon"/>
</dbReference>
<dbReference type="RefSeq" id="WP_252852227.1">
    <property type="nucleotide sequence ID" value="NZ_JAMXLR010000033.1"/>
</dbReference>
<evidence type="ECO:0000313" key="5">
    <source>
        <dbReference type="Proteomes" id="UP001155241"/>
    </source>
</evidence>
<dbReference type="Proteomes" id="UP001155241">
    <property type="component" value="Unassembled WGS sequence"/>
</dbReference>
<keyword evidence="2" id="KW-0812">Transmembrane</keyword>
<feature type="transmembrane region" description="Helical" evidence="2">
    <location>
        <begin position="92"/>
        <end position="111"/>
    </location>
</feature>
<dbReference type="Pfam" id="PF13248">
    <property type="entry name" value="Zn_ribbon_3"/>
    <property type="match status" value="1"/>
</dbReference>
<feature type="domain" description="Putative zinc-ribbon" evidence="3">
    <location>
        <begin position="43"/>
        <end position="65"/>
    </location>
</feature>
<name>A0A9X2FDZ8_9BACT</name>
<evidence type="ECO:0000313" key="4">
    <source>
        <dbReference type="EMBL" id="MCO6044121.1"/>
    </source>
</evidence>
<reference evidence="4" key="1">
    <citation type="submission" date="2022-06" db="EMBL/GenBank/DDBJ databases">
        <title>Aeoliella straminimaris, a novel planctomycete from sediments.</title>
        <authorList>
            <person name="Vitorino I.R."/>
            <person name="Lage O.M."/>
        </authorList>
    </citation>
    <scope>NUCLEOTIDE SEQUENCE</scope>
    <source>
        <strain evidence="4">ICT_H6.2</strain>
    </source>
</reference>
<accession>A0A9X2FDZ8</accession>
<feature type="region of interest" description="Disordered" evidence="1">
    <location>
        <begin position="18"/>
        <end position="40"/>
    </location>
</feature>
<dbReference type="EMBL" id="JAMXLR010000033">
    <property type="protein sequence ID" value="MCO6044121.1"/>
    <property type="molecule type" value="Genomic_DNA"/>
</dbReference>
<evidence type="ECO:0000259" key="3">
    <source>
        <dbReference type="Pfam" id="PF13248"/>
    </source>
</evidence>
<comment type="caution">
    <text evidence="4">The sequence shown here is derived from an EMBL/GenBank/DDBJ whole genome shotgun (WGS) entry which is preliminary data.</text>
</comment>
<organism evidence="4 5">
    <name type="scientific">Aeoliella straminimaris</name>
    <dbReference type="NCBI Taxonomy" id="2954799"/>
    <lineage>
        <taxon>Bacteria</taxon>
        <taxon>Pseudomonadati</taxon>
        <taxon>Planctomycetota</taxon>
        <taxon>Planctomycetia</taxon>
        <taxon>Pirellulales</taxon>
        <taxon>Lacipirellulaceae</taxon>
        <taxon>Aeoliella</taxon>
    </lineage>
</organism>
<evidence type="ECO:0000256" key="1">
    <source>
        <dbReference type="SAM" id="MobiDB-lite"/>
    </source>
</evidence>
<sequence length="144" mass="15373">MPKPADDILDAEVAPDWGFDDEDFDVEPPAATSSAGGGEDRKPCPMCGEMIARDAIKCRYCGEVFDPALKKKMKKRGKSYDADDEDLSTGDWVIAILCSGIGCIVGIVYMIQGKPKGGKMIGISVLAGILWNVVSAALQMMANP</sequence>
<keyword evidence="2" id="KW-1133">Transmembrane helix</keyword>
<protein>
    <submittedName>
        <fullName evidence="4">Zinc ribbon domain-containing protein</fullName>
    </submittedName>
</protein>
<dbReference type="AlphaFoldDB" id="A0A9X2FDZ8"/>
<feature type="transmembrane region" description="Helical" evidence="2">
    <location>
        <begin position="123"/>
        <end position="142"/>
    </location>
</feature>
<keyword evidence="5" id="KW-1185">Reference proteome</keyword>
<proteinExistence type="predicted"/>